<dbReference type="Proteomes" id="UP000053660">
    <property type="component" value="Unassembled WGS sequence"/>
</dbReference>
<dbReference type="AlphaFoldDB" id="A0A0B1SPG9"/>
<dbReference type="Gene3D" id="2.60.210.10">
    <property type="entry name" value="Apoptosis, Tumor Necrosis Factor Receptor Associated Protein 2, Chain A"/>
    <property type="match status" value="1"/>
</dbReference>
<protein>
    <recommendedName>
        <fullName evidence="1">TRAF1-6 MATH domain-containing protein</fullName>
    </recommendedName>
</protein>
<dbReference type="InterPro" id="IPR049342">
    <property type="entry name" value="TRAF1-6_MATH_dom"/>
</dbReference>
<dbReference type="SUPFAM" id="SSF49599">
    <property type="entry name" value="TRAF domain-like"/>
    <property type="match status" value="1"/>
</dbReference>
<gene>
    <name evidence="2" type="ORF">OESDEN_13033</name>
</gene>
<sequence length="135" mass="15200">MTVLVAPDGGADVVRQFLSVYVTIVQSDYDPIQRWPFSLPITFTIMAADPRDNLRKVFTPNPIPENDAFLGRPKGARNAAFGIQVNQSINIFCMVSSREFKPFSQPFETHRFGYKMTVMVAPYGDADGIQHRQLC</sequence>
<evidence type="ECO:0000313" key="3">
    <source>
        <dbReference type="Proteomes" id="UP000053660"/>
    </source>
</evidence>
<accession>A0A0B1SPG9</accession>
<feature type="domain" description="TRAF1-6 MATH" evidence="1">
    <location>
        <begin position="14"/>
        <end position="88"/>
    </location>
</feature>
<organism evidence="2 3">
    <name type="scientific">Oesophagostomum dentatum</name>
    <name type="common">Nodular worm</name>
    <dbReference type="NCBI Taxonomy" id="61180"/>
    <lineage>
        <taxon>Eukaryota</taxon>
        <taxon>Metazoa</taxon>
        <taxon>Ecdysozoa</taxon>
        <taxon>Nematoda</taxon>
        <taxon>Chromadorea</taxon>
        <taxon>Rhabditida</taxon>
        <taxon>Rhabditina</taxon>
        <taxon>Rhabditomorpha</taxon>
        <taxon>Strongyloidea</taxon>
        <taxon>Strongylidae</taxon>
        <taxon>Oesophagostomum</taxon>
    </lineage>
</organism>
<name>A0A0B1SPG9_OESDE</name>
<dbReference type="OrthoDB" id="6499288at2759"/>
<proteinExistence type="predicted"/>
<evidence type="ECO:0000313" key="2">
    <source>
        <dbReference type="EMBL" id="KHJ87198.1"/>
    </source>
</evidence>
<keyword evidence="3" id="KW-1185">Reference proteome</keyword>
<dbReference type="EMBL" id="KN558300">
    <property type="protein sequence ID" value="KHJ87198.1"/>
    <property type="molecule type" value="Genomic_DNA"/>
</dbReference>
<dbReference type="InterPro" id="IPR008974">
    <property type="entry name" value="TRAF-like"/>
</dbReference>
<evidence type="ECO:0000259" key="1">
    <source>
        <dbReference type="Pfam" id="PF21355"/>
    </source>
</evidence>
<dbReference type="Pfam" id="PF21355">
    <property type="entry name" value="TRAF-mep_MATH"/>
    <property type="match status" value="1"/>
</dbReference>
<reference evidence="2 3" key="1">
    <citation type="submission" date="2014-03" db="EMBL/GenBank/DDBJ databases">
        <title>Draft genome of the hookworm Oesophagostomum dentatum.</title>
        <authorList>
            <person name="Mitreva M."/>
        </authorList>
    </citation>
    <scope>NUCLEOTIDE SEQUENCE [LARGE SCALE GENOMIC DNA]</scope>
    <source>
        <strain evidence="2 3">OD-Hann</strain>
    </source>
</reference>